<dbReference type="Proteomes" id="UP000184501">
    <property type="component" value="Unassembled WGS sequence"/>
</dbReference>
<dbReference type="GO" id="GO:0032259">
    <property type="term" value="P:methylation"/>
    <property type="evidence" value="ECO:0007669"/>
    <property type="project" value="UniProtKB-KW"/>
</dbReference>
<dbReference type="GO" id="GO:0008168">
    <property type="term" value="F:methyltransferase activity"/>
    <property type="evidence" value="ECO:0007669"/>
    <property type="project" value="UniProtKB-KW"/>
</dbReference>
<dbReference type="RefSeq" id="WP_083959991.1">
    <property type="nucleotide sequence ID" value="NZ_FQVN01000007.1"/>
</dbReference>
<keyword evidence="4" id="KW-1185">Reference proteome</keyword>
<dbReference type="Gene3D" id="3.40.50.150">
    <property type="entry name" value="Vaccinia Virus protein VP39"/>
    <property type="match status" value="1"/>
</dbReference>
<feature type="region of interest" description="Disordered" evidence="2">
    <location>
        <begin position="261"/>
        <end position="280"/>
    </location>
</feature>
<evidence type="ECO:0000313" key="4">
    <source>
        <dbReference type="Proteomes" id="UP000184501"/>
    </source>
</evidence>
<dbReference type="AlphaFoldDB" id="A0A1M5HZ97"/>
<proteinExistence type="predicted"/>
<evidence type="ECO:0000313" key="3">
    <source>
        <dbReference type="EMBL" id="SHG21129.1"/>
    </source>
</evidence>
<dbReference type="CDD" id="cd02440">
    <property type="entry name" value="AdoMet_MTases"/>
    <property type="match status" value="1"/>
</dbReference>
<protein>
    <submittedName>
        <fullName evidence="3">SAM-dependent methyltransferase</fullName>
    </submittedName>
</protein>
<dbReference type="PANTHER" id="PTHR43861:SF3">
    <property type="entry name" value="PUTATIVE (AFU_ORTHOLOGUE AFUA_2G14390)-RELATED"/>
    <property type="match status" value="1"/>
</dbReference>
<keyword evidence="1 3" id="KW-0808">Transferase</keyword>
<dbReference type="EMBL" id="FQVN01000007">
    <property type="protein sequence ID" value="SHG21129.1"/>
    <property type="molecule type" value="Genomic_DNA"/>
</dbReference>
<dbReference type="OrthoDB" id="268801at2"/>
<dbReference type="Pfam" id="PF13489">
    <property type="entry name" value="Methyltransf_23"/>
    <property type="match status" value="1"/>
</dbReference>
<reference evidence="3 4" key="1">
    <citation type="submission" date="2016-11" db="EMBL/GenBank/DDBJ databases">
        <authorList>
            <person name="Jaros S."/>
            <person name="Januszkiewicz K."/>
            <person name="Wedrychowicz H."/>
        </authorList>
    </citation>
    <scope>NUCLEOTIDE SEQUENCE [LARGE SCALE GENOMIC DNA]</scope>
    <source>
        <strain evidence="3 4">DSM 44523</strain>
    </source>
</reference>
<evidence type="ECO:0000256" key="1">
    <source>
        <dbReference type="ARBA" id="ARBA00022679"/>
    </source>
</evidence>
<name>A0A1M5HZ97_STRHI</name>
<accession>A0A1M5HZ97</accession>
<dbReference type="InterPro" id="IPR029063">
    <property type="entry name" value="SAM-dependent_MTases_sf"/>
</dbReference>
<evidence type="ECO:0000256" key="2">
    <source>
        <dbReference type="SAM" id="MobiDB-lite"/>
    </source>
</evidence>
<dbReference type="PANTHER" id="PTHR43861">
    <property type="entry name" value="TRANS-ACONITATE 2-METHYLTRANSFERASE-RELATED"/>
    <property type="match status" value="1"/>
</dbReference>
<organism evidence="3 4">
    <name type="scientific">Streptoalloteichus hindustanus</name>
    <dbReference type="NCBI Taxonomy" id="2017"/>
    <lineage>
        <taxon>Bacteria</taxon>
        <taxon>Bacillati</taxon>
        <taxon>Actinomycetota</taxon>
        <taxon>Actinomycetes</taxon>
        <taxon>Pseudonocardiales</taxon>
        <taxon>Pseudonocardiaceae</taxon>
        <taxon>Streptoalloteichus</taxon>
    </lineage>
</organism>
<keyword evidence="3" id="KW-0489">Methyltransferase</keyword>
<gene>
    <name evidence="3" type="ORF">SAMN05444320_10718</name>
</gene>
<dbReference type="SUPFAM" id="SSF53335">
    <property type="entry name" value="S-adenosyl-L-methionine-dependent methyltransferases"/>
    <property type="match status" value="1"/>
</dbReference>
<dbReference type="STRING" id="2017.SAMN05444320_10718"/>
<sequence>MGDVQRPWTGPARRLPVAGSDYRDAFTTFLAGTDEKELAHPYLLRVVANLPSRRVLLDVGAGDGTTTRLLGPHFERTLCVEPSAPMRELLRRSCPDAVVLSQSVLDAEVDVPVDLALLSHVLYYVPEERWASTVLRIMGWLRPGGRLVILMQNPDNPCMRMVQRFTGARFDLSSLPGRLRAAAPELVGTVRLDTLPARYRTASLPDALAVAEFFVSVPQRDGQPLEVDRGALWEYVSRHFADGDGGYTVPHTQDVLHLWRPGPSEGTGVGNPRLPEQAQL</sequence>